<reference evidence="3" key="1">
    <citation type="submission" date="2020-12" db="UniProtKB">
        <authorList>
            <consortium name="WormBaseParasite"/>
        </authorList>
    </citation>
    <scope>IDENTIFICATION</scope>
    <source>
        <strain evidence="3">MHco3</strain>
    </source>
</reference>
<feature type="compositionally biased region" description="Basic and acidic residues" evidence="1">
    <location>
        <begin position="90"/>
        <end position="104"/>
    </location>
</feature>
<sequence length="136" mass="15248">MNIEDLAKREENAGRKPVKKKGYDDVEFTDISVHEDNKKKDKQPKNTSKDKDVKDGDKKKKDAAAPKKNEKQAASKAKQGRAHAAGNDPADQHKKEPSAEEKNIQQKIVPLPKIVEKPSAEKTKKSGKRKRNKKGK</sequence>
<keyword evidence="2" id="KW-1185">Reference proteome</keyword>
<accession>A0A7I4Y9S6</accession>
<protein>
    <submittedName>
        <fullName evidence="3">Translation initiation factor IF-2</fullName>
    </submittedName>
</protein>
<feature type="compositionally biased region" description="Basic and acidic residues" evidence="1">
    <location>
        <begin position="32"/>
        <end position="73"/>
    </location>
</feature>
<dbReference type="WBParaSite" id="HCON_00067590-00001">
    <property type="protein sequence ID" value="HCON_00067590-00001"/>
    <property type="gene ID" value="HCON_00067590"/>
</dbReference>
<organism evidence="2 3">
    <name type="scientific">Haemonchus contortus</name>
    <name type="common">Barber pole worm</name>
    <dbReference type="NCBI Taxonomy" id="6289"/>
    <lineage>
        <taxon>Eukaryota</taxon>
        <taxon>Metazoa</taxon>
        <taxon>Ecdysozoa</taxon>
        <taxon>Nematoda</taxon>
        <taxon>Chromadorea</taxon>
        <taxon>Rhabditida</taxon>
        <taxon>Rhabditina</taxon>
        <taxon>Rhabditomorpha</taxon>
        <taxon>Strongyloidea</taxon>
        <taxon>Trichostrongylidae</taxon>
        <taxon>Haemonchus</taxon>
    </lineage>
</organism>
<name>A0A7I4Y9S6_HAECO</name>
<feature type="compositionally biased region" description="Basic and acidic residues" evidence="1">
    <location>
        <begin position="114"/>
        <end position="124"/>
    </location>
</feature>
<dbReference type="OMA" id="KQGRAHA"/>
<feature type="region of interest" description="Disordered" evidence="1">
    <location>
        <begin position="1"/>
        <end position="136"/>
    </location>
</feature>
<dbReference type="AlphaFoldDB" id="A0A7I4Y9S6"/>
<feature type="compositionally biased region" description="Basic and acidic residues" evidence="1">
    <location>
        <begin position="1"/>
        <end position="14"/>
    </location>
</feature>
<feature type="compositionally biased region" description="Basic residues" evidence="1">
    <location>
        <begin position="125"/>
        <end position="136"/>
    </location>
</feature>
<evidence type="ECO:0000256" key="1">
    <source>
        <dbReference type="SAM" id="MobiDB-lite"/>
    </source>
</evidence>
<evidence type="ECO:0000313" key="3">
    <source>
        <dbReference type="WBParaSite" id="HCON_00067590-00001"/>
    </source>
</evidence>
<proteinExistence type="predicted"/>
<evidence type="ECO:0000313" key="2">
    <source>
        <dbReference type="Proteomes" id="UP000025227"/>
    </source>
</evidence>
<dbReference type="OrthoDB" id="5875210at2759"/>
<dbReference type="Proteomes" id="UP000025227">
    <property type="component" value="Unplaced"/>
</dbReference>